<dbReference type="Gene3D" id="3.40.50.720">
    <property type="entry name" value="NAD(P)-binding Rossmann-like Domain"/>
    <property type="match status" value="1"/>
</dbReference>
<feature type="binding site" evidence="13">
    <location>
        <position position="12"/>
    </location>
    <ligand>
        <name>NADPH</name>
        <dbReference type="ChEBI" id="CHEBI:57783"/>
    </ligand>
</feature>
<dbReference type="FunFam" id="1.10.1740.10:FF:000004">
    <property type="entry name" value="1-deoxy-D-xylulose 5-phosphate reductoisomerase"/>
    <property type="match status" value="1"/>
</dbReference>
<comment type="caution">
    <text evidence="17">The sequence shown here is derived from an EMBL/GenBank/DDBJ whole genome shotgun (WGS) entry which is preliminary data.</text>
</comment>
<dbReference type="GO" id="GO:0051484">
    <property type="term" value="P:isopentenyl diphosphate biosynthetic process, methylerythritol 4-phosphate pathway involved in terpenoid biosynthetic process"/>
    <property type="evidence" value="ECO:0007669"/>
    <property type="project" value="UniProtKB-ARBA"/>
</dbReference>
<dbReference type="SUPFAM" id="SSF55347">
    <property type="entry name" value="Glyceraldehyde-3-phosphate dehydrogenase-like, C-terminal domain"/>
    <property type="match status" value="1"/>
</dbReference>
<dbReference type="NCBIfam" id="TIGR00243">
    <property type="entry name" value="Dxr"/>
    <property type="match status" value="1"/>
</dbReference>
<dbReference type="UniPathway" id="UPA00056">
    <property type="reaction ID" value="UER00092"/>
</dbReference>
<dbReference type="Pfam" id="PF13288">
    <property type="entry name" value="DXPR_C"/>
    <property type="match status" value="1"/>
</dbReference>
<evidence type="ECO:0000256" key="5">
    <source>
        <dbReference type="ARBA" id="ARBA00022723"/>
    </source>
</evidence>
<feature type="binding site" evidence="13">
    <location>
        <position position="209"/>
    </location>
    <ligand>
        <name>1-deoxy-D-xylulose 5-phosphate</name>
        <dbReference type="ChEBI" id="CHEBI:57792"/>
    </ligand>
</feature>
<accession>A0A3R8LFL5</accession>
<feature type="binding site" evidence="13">
    <location>
        <position position="10"/>
    </location>
    <ligand>
        <name>NADPH</name>
        <dbReference type="ChEBI" id="CHEBI:57783"/>
    </ligand>
</feature>
<dbReference type="Proteomes" id="UP000276010">
    <property type="component" value="Unassembled WGS sequence"/>
</dbReference>
<organism evidence="17 18">
    <name type="scientific">Bibersteinia trehalosi</name>
    <name type="common">Pasteurella trehalosi</name>
    <dbReference type="NCBI Taxonomy" id="47735"/>
    <lineage>
        <taxon>Bacteria</taxon>
        <taxon>Pseudomonadati</taxon>
        <taxon>Pseudomonadota</taxon>
        <taxon>Gammaproteobacteria</taxon>
        <taxon>Pasteurellales</taxon>
        <taxon>Pasteurellaceae</taxon>
        <taxon>Bibersteinia</taxon>
    </lineage>
</organism>
<sequence length="396" mass="42759">MKKLVILGSTGSIGKSTLSVVKHNPEKYAVFALVGGKNVTLMTEQAVQFCPEFVAMDDENAAKQLAQNLKQANVNCEVVAGQKAICELAAHPEVDQVMAAIVGAAGLLPTLSAVQAGKTVLLANKESLVTCGQLFIDEAKKSGAKLLPVDSEHNAIFQSLPPGAQEKVGFCPLAELGVSKIILTGSGGPFRIKPLAEFSAITPEQAVAHPNWSMGKKISVDSATMMNKGLEYIEARWLFNASADEMEIIIHPQSIIHSMVRYIDGSVIAQMGNPDMRTPIAHTMAYPDRIHAGVAPLDFFQLKELTFIEPDFVRYPNLKLAMDAFTEGQYATTAMNAANEVAVDAFLNGQIRFTDIVAVNRATVENIAPMAVREVADVLHIDKLAREVAQQQIFQC</sequence>
<feature type="binding site" evidence="13">
    <location>
        <position position="36"/>
    </location>
    <ligand>
        <name>NADPH</name>
        <dbReference type="ChEBI" id="CHEBI:57783"/>
    </ligand>
</feature>
<dbReference type="PIRSF" id="PIRSF006205">
    <property type="entry name" value="Dxp_reductismrs"/>
    <property type="match status" value="1"/>
</dbReference>
<dbReference type="NCBIfam" id="NF009114">
    <property type="entry name" value="PRK12464.1"/>
    <property type="match status" value="1"/>
</dbReference>
<dbReference type="Gene3D" id="1.10.1740.10">
    <property type="match status" value="1"/>
</dbReference>
<evidence type="ECO:0000259" key="14">
    <source>
        <dbReference type="Pfam" id="PF02670"/>
    </source>
</evidence>
<dbReference type="HAMAP" id="MF_00183">
    <property type="entry name" value="DXP_reductoisom"/>
    <property type="match status" value="1"/>
</dbReference>
<dbReference type="SUPFAM" id="SSF51735">
    <property type="entry name" value="NAD(P)-binding Rossmann-fold domains"/>
    <property type="match status" value="1"/>
</dbReference>
<evidence type="ECO:0000259" key="15">
    <source>
        <dbReference type="Pfam" id="PF08436"/>
    </source>
</evidence>
<dbReference type="SUPFAM" id="SSF69055">
    <property type="entry name" value="1-deoxy-D-xylulose-5-phosphate reductoisomerase, C-terminal domain"/>
    <property type="match status" value="1"/>
</dbReference>
<keyword evidence="7 13" id="KW-0560">Oxidoreductase</keyword>
<keyword evidence="13" id="KW-0460">Magnesium</keyword>
<evidence type="ECO:0000256" key="6">
    <source>
        <dbReference type="ARBA" id="ARBA00022857"/>
    </source>
</evidence>
<keyword evidence="8 13" id="KW-0464">Manganese</keyword>
<feature type="binding site" evidence="13">
    <location>
        <position position="222"/>
    </location>
    <ligand>
        <name>1-deoxy-D-xylulose 5-phosphate</name>
        <dbReference type="ChEBI" id="CHEBI:57792"/>
    </ligand>
</feature>
<dbReference type="GO" id="GO:0030604">
    <property type="term" value="F:1-deoxy-D-xylulose-5-phosphate reductoisomerase activity"/>
    <property type="evidence" value="ECO:0007669"/>
    <property type="project" value="UniProtKB-UniRule"/>
</dbReference>
<feature type="domain" description="DXP reductoisomerase C-terminal" evidence="16">
    <location>
        <begin position="271"/>
        <end position="387"/>
    </location>
</feature>
<evidence type="ECO:0000256" key="12">
    <source>
        <dbReference type="ARBA" id="ARBA00071224"/>
    </source>
</evidence>
<feature type="binding site" evidence="13">
    <location>
        <position position="152"/>
    </location>
    <ligand>
        <name>1-deoxy-D-xylulose 5-phosphate</name>
        <dbReference type="ChEBI" id="CHEBI:57792"/>
    </ligand>
</feature>
<dbReference type="RefSeq" id="WP_125134666.1">
    <property type="nucleotide sequence ID" value="NZ_RRUC01000015.1"/>
</dbReference>
<feature type="binding site" evidence="13">
    <location>
        <position position="124"/>
    </location>
    <ligand>
        <name>NADPH</name>
        <dbReference type="ChEBI" id="CHEBI:57783"/>
    </ligand>
</feature>
<dbReference type="FunFam" id="3.40.50.720:FF:000045">
    <property type="entry name" value="1-deoxy-D-xylulose 5-phosphate reductoisomerase"/>
    <property type="match status" value="1"/>
</dbReference>
<feature type="domain" description="1-deoxy-D-xylulose 5-phosphate reductoisomerase C-terminal" evidence="15">
    <location>
        <begin position="146"/>
        <end position="239"/>
    </location>
</feature>
<feature type="binding site" evidence="13">
    <location>
        <position position="126"/>
    </location>
    <ligand>
        <name>NADPH</name>
        <dbReference type="ChEBI" id="CHEBI:57783"/>
    </ligand>
</feature>
<gene>
    <name evidence="13" type="primary">dxr</name>
    <name evidence="17" type="ORF">EIM44_04220</name>
</gene>
<keyword evidence="9 13" id="KW-0414">Isoprene biosynthesis</keyword>
<feature type="binding site" evidence="13">
    <location>
        <position position="186"/>
    </location>
    <ligand>
        <name>1-deoxy-D-xylulose 5-phosphate</name>
        <dbReference type="ChEBI" id="CHEBI:57792"/>
    </ligand>
</feature>
<keyword evidence="17" id="KW-0413">Isomerase</keyword>
<dbReference type="GO" id="GO:0030145">
    <property type="term" value="F:manganese ion binding"/>
    <property type="evidence" value="ECO:0007669"/>
    <property type="project" value="TreeGrafter"/>
</dbReference>
<feature type="binding site" evidence="13">
    <location>
        <position position="231"/>
    </location>
    <ligand>
        <name>Mn(2+)</name>
        <dbReference type="ChEBI" id="CHEBI:29035"/>
    </ligand>
</feature>
<feature type="binding site" evidence="13">
    <location>
        <position position="152"/>
    </location>
    <ligand>
        <name>Mn(2+)</name>
        <dbReference type="ChEBI" id="CHEBI:29035"/>
    </ligand>
</feature>
<feature type="binding site" evidence="13">
    <location>
        <position position="125"/>
    </location>
    <ligand>
        <name>1-deoxy-D-xylulose 5-phosphate</name>
        <dbReference type="ChEBI" id="CHEBI:57792"/>
    </ligand>
</feature>
<comment type="pathway">
    <text evidence="2 13">Isoprenoid biosynthesis; isopentenyl diphosphate biosynthesis via DXP pathway; isopentenyl diphosphate from 1-deoxy-D-xylulose 5-phosphate: step 1/6.</text>
</comment>
<dbReference type="NCBIfam" id="NF003938">
    <property type="entry name" value="PRK05447.1-1"/>
    <property type="match status" value="1"/>
</dbReference>
<evidence type="ECO:0000256" key="13">
    <source>
        <dbReference type="HAMAP-Rule" id="MF_00183"/>
    </source>
</evidence>
<dbReference type="PANTHER" id="PTHR30525:SF0">
    <property type="entry name" value="1-DEOXY-D-XYLULOSE 5-PHOSPHATE REDUCTOISOMERASE, CHLOROPLASTIC"/>
    <property type="match status" value="1"/>
</dbReference>
<dbReference type="GO" id="GO:0016853">
    <property type="term" value="F:isomerase activity"/>
    <property type="evidence" value="ECO:0007669"/>
    <property type="project" value="UniProtKB-KW"/>
</dbReference>
<evidence type="ECO:0000313" key="17">
    <source>
        <dbReference type="EMBL" id="RRN04653.1"/>
    </source>
</evidence>
<dbReference type="Pfam" id="PF08436">
    <property type="entry name" value="DXP_redisom_C"/>
    <property type="match status" value="1"/>
</dbReference>
<dbReference type="PANTHER" id="PTHR30525">
    <property type="entry name" value="1-DEOXY-D-XYLULOSE 5-PHOSPHATE REDUCTOISOMERASE"/>
    <property type="match status" value="1"/>
</dbReference>
<dbReference type="EMBL" id="RRUC01000015">
    <property type="protein sequence ID" value="RRN04653.1"/>
    <property type="molecule type" value="Genomic_DNA"/>
</dbReference>
<dbReference type="GO" id="GO:0070402">
    <property type="term" value="F:NADPH binding"/>
    <property type="evidence" value="ECO:0007669"/>
    <property type="project" value="InterPro"/>
</dbReference>
<reference evidence="17 18" key="1">
    <citation type="submission" date="2018-11" db="EMBL/GenBank/DDBJ databases">
        <title>Whole genome sequence of Bibersteinia trehalosi strain OADDL-BT1 an multidrug resistant pathogen isolate.</title>
        <authorList>
            <person name="Couger M."/>
            <person name="Ramachandran A."/>
        </authorList>
    </citation>
    <scope>NUCLEOTIDE SEQUENCE [LARGE SCALE GENOMIC DNA]</scope>
    <source>
        <strain evidence="17 18">OADDL-BT1</strain>
    </source>
</reference>
<evidence type="ECO:0000256" key="3">
    <source>
        <dbReference type="ARBA" id="ARBA00006825"/>
    </source>
</evidence>
<dbReference type="InterPro" id="IPR036169">
    <property type="entry name" value="DXPR_C_sf"/>
</dbReference>
<evidence type="ECO:0000256" key="1">
    <source>
        <dbReference type="ARBA" id="ARBA00001941"/>
    </source>
</evidence>
<feature type="domain" description="1-deoxy-D-xylulose 5-phosphate reductoisomerase N-terminal" evidence="14">
    <location>
        <begin position="4"/>
        <end position="132"/>
    </location>
</feature>
<evidence type="ECO:0000256" key="7">
    <source>
        <dbReference type="ARBA" id="ARBA00023002"/>
    </source>
</evidence>
<comment type="cofactor">
    <cofactor evidence="13">
        <name>Mg(2+)</name>
        <dbReference type="ChEBI" id="CHEBI:18420"/>
    </cofactor>
    <cofactor evidence="13">
        <name>Mn(2+)</name>
        <dbReference type="ChEBI" id="CHEBI:29035"/>
    </cofactor>
</comment>
<evidence type="ECO:0000256" key="11">
    <source>
        <dbReference type="ARBA" id="ARBA00054845"/>
    </source>
</evidence>
<dbReference type="InterPro" id="IPR013512">
    <property type="entry name" value="DXP_reductoisomerase_N"/>
</dbReference>
<evidence type="ECO:0000256" key="9">
    <source>
        <dbReference type="ARBA" id="ARBA00023229"/>
    </source>
</evidence>
<evidence type="ECO:0000259" key="16">
    <source>
        <dbReference type="Pfam" id="PF13288"/>
    </source>
</evidence>
<dbReference type="STRING" id="1263831.F543_9280"/>
<protein>
    <recommendedName>
        <fullName evidence="12 13">1-deoxy-D-xylulose 5-phosphate reductoisomerase</fullName>
        <shortName evidence="13">DXP reductoisomerase</shortName>
        <ecNumber evidence="4 13">1.1.1.267</ecNumber>
    </recommendedName>
    <alternativeName>
        <fullName evidence="13">1-deoxyxylulose-5-phosphate reductoisomerase</fullName>
    </alternativeName>
    <alternativeName>
        <fullName evidence="13">2-C-methyl-D-erythritol 4-phosphate synthase</fullName>
    </alternativeName>
</protein>
<comment type="function">
    <text evidence="11 13">Catalyzes the NADPH-dependent rearrangement and reduction of 1-deoxy-D-xylulose-5-phosphate (DXP) to 2-C-methyl-D-erythritol 4-phosphate (MEP).</text>
</comment>
<comment type="catalytic activity">
    <reaction evidence="10">
        <text>2-C-methyl-D-erythritol 4-phosphate + NADP(+) = 1-deoxy-D-xylulose 5-phosphate + NADPH + H(+)</text>
        <dbReference type="Rhea" id="RHEA:13717"/>
        <dbReference type="ChEBI" id="CHEBI:15378"/>
        <dbReference type="ChEBI" id="CHEBI:57783"/>
        <dbReference type="ChEBI" id="CHEBI:57792"/>
        <dbReference type="ChEBI" id="CHEBI:58262"/>
        <dbReference type="ChEBI" id="CHEBI:58349"/>
        <dbReference type="EC" id="1.1.1.267"/>
    </reaction>
    <physiologicalReaction direction="right-to-left" evidence="10">
        <dbReference type="Rhea" id="RHEA:13719"/>
    </physiologicalReaction>
</comment>
<feature type="binding site" evidence="13">
    <location>
        <position position="13"/>
    </location>
    <ligand>
        <name>NADPH</name>
        <dbReference type="ChEBI" id="CHEBI:57783"/>
    </ligand>
</feature>
<feature type="binding site" evidence="13">
    <location>
        <position position="38"/>
    </location>
    <ligand>
        <name>NADPH</name>
        <dbReference type="ChEBI" id="CHEBI:57783"/>
    </ligand>
</feature>
<dbReference type="InterPro" id="IPR036291">
    <property type="entry name" value="NAD(P)-bd_dom_sf"/>
</dbReference>
<proteinExistence type="inferred from homology"/>
<comment type="cofactor">
    <cofactor evidence="1">
        <name>Co(2+)</name>
        <dbReference type="ChEBI" id="CHEBI:48828"/>
    </cofactor>
</comment>
<evidence type="ECO:0000256" key="2">
    <source>
        <dbReference type="ARBA" id="ARBA00005094"/>
    </source>
</evidence>
<feature type="binding site" evidence="13">
    <location>
        <position position="151"/>
    </location>
    <ligand>
        <name>1-deoxy-D-xylulose 5-phosphate</name>
        <dbReference type="ChEBI" id="CHEBI:57792"/>
    </ligand>
</feature>
<name>A0A3R8LFL5_BIBTR</name>
<dbReference type="AlphaFoldDB" id="A0A3R8LFL5"/>
<feature type="binding site" evidence="13">
    <location>
        <position position="228"/>
    </location>
    <ligand>
        <name>1-deoxy-D-xylulose 5-phosphate</name>
        <dbReference type="ChEBI" id="CHEBI:57792"/>
    </ligand>
</feature>
<feature type="binding site" evidence="13">
    <location>
        <position position="150"/>
    </location>
    <ligand>
        <name>Mn(2+)</name>
        <dbReference type="ChEBI" id="CHEBI:29035"/>
    </ligand>
</feature>
<feature type="binding site" evidence="13">
    <location>
        <position position="227"/>
    </location>
    <ligand>
        <name>1-deoxy-D-xylulose 5-phosphate</name>
        <dbReference type="ChEBI" id="CHEBI:57792"/>
    </ligand>
</feature>
<keyword evidence="5 13" id="KW-0479">Metal-binding</keyword>
<dbReference type="Pfam" id="PF02670">
    <property type="entry name" value="DXP_reductoisom"/>
    <property type="match status" value="1"/>
</dbReference>
<feature type="binding site" evidence="13">
    <location>
        <position position="11"/>
    </location>
    <ligand>
        <name>NADPH</name>
        <dbReference type="ChEBI" id="CHEBI:57783"/>
    </ligand>
</feature>
<dbReference type="InterPro" id="IPR026877">
    <property type="entry name" value="DXPR_C"/>
</dbReference>
<evidence type="ECO:0000256" key="8">
    <source>
        <dbReference type="ARBA" id="ARBA00023211"/>
    </source>
</evidence>
<keyword evidence="6 13" id="KW-0521">NADP</keyword>
<feature type="binding site" evidence="13">
    <location>
        <position position="37"/>
    </location>
    <ligand>
        <name>NADPH</name>
        <dbReference type="ChEBI" id="CHEBI:57783"/>
    </ligand>
</feature>
<feature type="binding site" evidence="13">
    <location>
        <position position="215"/>
    </location>
    <ligand>
        <name>NADPH</name>
        <dbReference type="ChEBI" id="CHEBI:57783"/>
    </ligand>
</feature>
<evidence type="ECO:0000256" key="10">
    <source>
        <dbReference type="ARBA" id="ARBA00048543"/>
    </source>
</evidence>
<evidence type="ECO:0000313" key="18">
    <source>
        <dbReference type="Proteomes" id="UP000276010"/>
    </source>
</evidence>
<dbReference type="EC" id="1.1.1.267" evidence="4 13"/>
<comment type="similarity">
    <text evidence="3 13">Belongs to the DXR family.</text>
</comment>
<dbReference type="InterPro" id="IPR013644">
    <property type="entry name" value="DXP_reductoisomerase_C"/>
</dbReference>
<dbReference type="InterPro" id="IPR003821">
    <property type="entry name" value="DXP_reductoisomerase"/>
</dbReference>
<evidence type="ECO:0000256" key="4">
    <source>
        <dbReference type="ARBA" id="ARBA00012366"/>
    </source>
</evidence>
<feature type="binding site" evidence="13">
    <location>
        <position position="231"/>
    </location>
    <ligand>
        <name>1-deoxy-D-xylulose 5-phosphate</name>
        <dbReference type="ChEBI" id="CHEBI:57792"/>
    </ligand>
</feature>